<name>A0A365H9C5_9ACTN</name>
<evidence type="ECO:0000256" key="1">
    <source>
        <dbReference type="ARBA" id="ARBA00022679"/>
    </source>
</evidence>
<evidence type="ECO:0008006" key="5">
    <source>
        <dbReference type="Google" id="ProtNLM"/>
    </source>
</evidence>
<evidence type="ECO:0000256" key="2">
    <source>
        <dbReference type="SAM" id="MobiDB-lite"/>
    </source>
</evidence>
<dbReference type="PANTHER" id="PTHR48207">
    <property type="entry name" value="SUCCINATE--HYDROXYMETHYLGLUTARATE COA-TRANSFERASE"/>
    <property type="match status" value="1"/>
</dbReference>
<dbReference type="AlphaFoldDB" id="A0A365H9C5"/>
<dbReference type="Proteomes" id="UP000251891">
    <property type="component" value="Unassembled WGS sequence"/>
</dbReference>
<reference evidence="3 4" key="1">
    <citation type="submission" date="2018-06" db="EMBL/GenBank/DDBJ databases">
        <title>Actinomadura craniellae sp. nov. isolated from marine sponge Craniella sp.</title>
        <authorList>
            <person name="Li L."/>
            <person name="Xu Q.H."/>
            <person name="Lin H.W."/>
            <person name="Lu Y.H."/>
        </authorList>
    </citation>
    <scope>NUCLEOTIDE SEQUENCE [LARGE SCALE GENOMIC DNA]</scope>
    <source>
        <strain evidence="3 4">LHW63021</strain>
    </source>
</reference>
<protein>
    <recommendedName>
        <fullName evidence="5">CoA transferase</fullName>
    </recommendedName>
</protein>
<dbReference type="PANTHER" id="PTHR48207:SF3">
    <property type="entry name" value="SUCCINATE--HYDROXYMETHYLGLUTARATE COA-TRANSFERASE"/>
    <property type="match status" value="1"/>
</dbReference>
<organism evidence="3 4">
    <name type="scientific">Actinomadura craniellae</name>
    <dbReference type="NCBI Taxonomy" id="2231787"/>
    <lineage>
        <taxon>Bacteria</taxon>
        <taxon>Bacillati</taxon>
        <taxon>Actinomycetota</taxon>
        <taxon>Actinomycetes</taxon>
        <taxon>Streptosporangiales</taxon>
        <taxon>Thermomonosporaceae</taxon>
        <taxon>Actinomadura</taxon>
    </lineage>
</organism>
<dbReference type="RefSeq" id="WP_111864070.1">
    <property type="nucleotide sequence ID" value="NZ_QLYX01000003.1"/>
</dbReference>
<dbReference type="InterPro" id="IPR044855">
    <property type="entry name" value="CoA-Trfase_III_dom3_sf"/>
</dbReference>
<dbReference type="InterPro" id="IPR050483">
    <property type="entry name" value="CoA-transferase_III_domain"/>
</dbReference>
<comment type="caution">
    <text evidence="3">The sequence shown here is derived from an EMBL/GenBank/DDBJ whole genome shotgun (WGS) entry which is preliminary data.</text>
</comment>
<dbReference type="OrthoDB" id="9797653at2"/>
<dbReference type="InterPro" id="IPR003673">
    <property type="entry name" value="CoA-Trfase_fam_III"/>
</dbReference>
<sequence length="371" mass="40232">MSSSPDLPDRAVSALEGVVVLDLSTSVAGQYTGRMLAMNGADVVLVEPPGGTPTRRQGPRAHGDSFLFRHLNQGKRSLVHDPGSPADRRALRELVSRADVVLRDQGSDPPDGAGDRLIDCVVGDAPGSGPYGEWRFSEMIHQALGGAMKTTGAADRAPIYGIGARASYATGTTAYISVVSALYERRLSGSGQRVDATVFESLAAMGQNLVSQYSYNGTHGTRQRYPGFLALLRCADAWIVLFVIRNWPTVCRVLDCENLLDDERYRTSADRLHNWEEIVAVLQERAATRRADEVVAACQRGRVSAEKVSSLRDLLDSEQWRIRQVMSRVSGPDGAEPAVRSVFTIEGADTEVRSPSPRLPAAPAESRRRSA</sequence>
<dbReference type="InterPro" id="IPR023606">
    <property type="entry name" value="CoA-Trfase_III_dom_1_sf"/>
</dbReference>
<feature type="region of interest" description="Disordered" evidence="2">
    <location>
        <begin position="345"/>
        <end position="371"/>
    </location>
</feature>
<accession>A0A365H9C5</accession>
<dbReference type="Gene3D" id="3.30.1540.10">
    <property type="entry name" value="formyl-coa transferase, domain 3"/>
    <property type="match status" value="1"/>
</dbReference>
<dbReference type="SUPFAM" id="SSF89796">
    <property type="entry name" value="CoA-transferase family III (CaiB/BaiF)"/>
    <property type="match status" value="1"/>
</dbReference>
<dbReference type="Gene3D" id="3.40.50.10540">
    <property type="entry name" value="Crotonobetainyl-coa:carnitine coa-transferase, domain 1"/>
    <property type="match status" value="1"/>
</dbReference>
<dbReference type="GO" id="GO:0008410">
    <property type="term" value="F:CoA-transferase activity"/>
    <property type="evidence" value="ECO:0007669"/>
    <property type="project" value="TreeGrafter"/>
</dbReference>
<dbReference type="EMBL" id="QLYX01000003">
    <property type="protein sequence ID" value="RAY15608.1"/>
    <property type="molecule type" value="Genomic_DNA"/>
</dbReference>
<keyword evidence="4" id="KW-1185">Reference proteome</keyword>
<evidence type="ECO:0000313" key="4">
    <source>
        <dbReference type="Proteomes" id="UP000251891"/>
    </source>
</evidence>
<proteinExistence type="predicted"/>
<dbReference type="Pfam" id="PF02515">
    <property type="entry name" value="CoA_transf_3"/>
    <property type="match status" value="1"/>
</dbReference>
<keyword evidence="1" id="KW-0808">Transferase</keyword>
<evidence type="ECO:0000313" key="3">
    <source>
        <dbReference type="EMBL" id="RAY15608.1"/>
    </source>
</evidence>
<feature type="compositionally biased region" description="Low complexity" evidence="2">
    <location>
        <begin position="353"/>
        <end position="364"/>
    </location>
</feature>
<gene>
    <name evidence="3" type="ORF">DPM19_07385</name>
</gene>